<name>A0ABS9W9N2_9PROT</name>
<reference evidence="2 3" key="1">
    <citation type="submission" date="2022-03" db="EMBL/GenBank/DDBJ databases">
        <title>Complete genome analysis of Roseomonas KG 17.1 : a prolific producer of plant growth promoters.</title>
        <authorList>
            <person name="Saadouli I."/>
            <person name="Najjari A."/>
            <person name="Mosbah A."/>
            <person name="Ouzari H.I."/>
        </authorList>
    </citation>
    <scope>NUCLEOTIDE SEQUENCE [LARGE SCALE GENOMIC DNA]</scope>
    <source>
        <strain evidence="2 3">KG17-1</strain>
    </source>
</reference>
<proteinExistence type="predicted"/>
<organism evidence="2 3">
    <name type="scientific">Teichococcus vastitatis</name>
    <dbReference type="NCBI Taxonomy" id="2307076"/>
    <lineage>
        <taxon>Bacteria</taxon>
        <taxon>Pseudomonadati</taxon>
        <taxon>Pseudomonadota</taxon>
        <taxon>Alphaproteobacteria</taxon>
        <taxon>Acetobacterales</taxon>
        <taxon>Roseomonadaceae</taxon>
        <taxon>Roseomonas</taxon>
    </lineage>
</organism>
<keyword evidence="3" id="KW-1185">Reference proteome</keyword>
<comment type="caution">
    <text evidence="2">The sequence shown here is derived from an EMBL/GenBank/DDBJ whole genome shotgun (WGS) entry which is preliminary data.</text>
</comment>
<sequence length="175" mass="18390">MFIHAPEGTFDLEARTQVASELIELGLRCAAIPATAFVQSTVWLYFSGYSAGMVFSAGKQASARVMSLLVYVLEGGLESQGKQGATEILGRHAGIRGPGPGLCRHPRGAGKQLEHLRRGREPGGPSGLTGRHVADLECISAERPHGTSVPSPARSPGTDKRLWPSLAVAGPLLLA</sequence>
<protein>
    <submittedName>
        <fullName evidence="2">Uncharacterized protein</fullName>
    </submittedName>
</protein>
<dbReference type="EMBL" id="JALBUU010000028">
    <property type="protein sequence ID" value="MCI0755319.1"/>
    <property type="molecule type" value="Genomic_DNA"/>
</dbReference>
<feature type="region of interest" description="Disordered" evidence="1">
    <location>
        <begin position="141"/>
        <end position="162"/>
    </location>
</feature>
<dbReference type="Proteomes" id="UP001201985">
    <property type="component" value="Unassembled WGS sequence"/>
</dbReference>
<evidence type="ECO:0000313" key="3">
    <source>
        <dbReference type="Proteomes" id="UP001201985"/>
    </source>
</evidence>
<gene>
    <name evidence="2" type="ORF">MON41_16485</name>
</gene>
<evidence type="ECO:0000313" key="2">
    <source>
        <dbReference type="EMBL" id="MCI0755319.1"/>
    </source>
</evidence>
<accession>A0ABS9W9N2</accession>
<evidence type="ECO:0000256" key="1">
    <source>
        <dbReference type="SAM" id="MobiDB-lite"/>
    </source>
</evidence>
<dbReference type="RefSeq" id="WP_241793343.1">
    <property type="nucleotide sequence ID" value="NZ_JALBUU010000028.1"/>
</dbReference>